<dbReference type="Gene3D" id="3.20.20.70">
    <property type="entry name" value="Aldolase class I"/>
    <property type="match status" value="1"/>
</dbReference>
<evidence type="ECO:0000256" key="27">
    <source>
        <dbReference type="ARBA" id="ARBA00049513"/>
    </source>
</evidence>
<gene>
    <name evidence="30" type="ORF">ASCRUDRAFT_89238</name>
</gene>
<dbReference type="STRING" id="1344418.A0A1D2VQC4"/>
<dbReference type="Proteomes" id="UP000095038">
    <property type="component" value="Unassembled WGS sequence"/>
</dbReference>
<comment type="catalytic activity">
    <reaction evidence="27">
        <text>5,6-dihydrouridine(47) in tRNA + NADP(+) = uridine(47) in tRNA + NADPH + H(+)</text>
        <dbReference type="Rhea" id="RHEA:53360"/>
        <dbReference type="Rhea" id="RHEA-COMP:13539"/>
        <dbReference type="Rhea" id="RHEA-COMP:13540"/>
        <dbReference type="ChEBI" id="CHEBI:15378"/>
        <dbReference type="ChEBI" id="CHEBI:57783"/>
        <dbReference type="ChEBI" id="CHEBI:58349"/>
        <dbReference type="ChEBI" id="CHEBI:65315"/>
        <dbReference type="ChEBI" id="CHEBI:74443"/>
        <dbReference type="EC" id="1.3.1.89"/>
    </reaction>
    <physiologicalReaction direction="right-to-left" evidence="27">
        <dbReference type="Rhea" id="RHEA:53362"/>
    </physiologicalReaction>
</comment>
<dbReference type="Pfam" id="PF01207">
    <property type="entry name" value="Dus"/>
    <property type="match status" value="1"/>
</dbReference>
<evidence type="ECO:0000313" key="30">
    <source>
        <dbReference type="EMBL" id="ODV63816.1"/>
    </source>
</evidence>
<dbReference type="GO" id="GO:0102265">
    <property type="term" value="F:tRNA-dihydrouridine47 synthase activity"/>
    <property type="evidence" value="ECO:0007669"/>
    <property type="project" value="UniProtKB-EC"/>
</dbReference>
<feature type="domain" description="DUS-like FMN-binding" evidence="29">
    <location>
        <begin position="286"/>
        <end position="560"/>
    </location>
</feature>
<keyword evidence="15" id="KW-0862">Zinc</keyword>
<evidence type="ECO:0000256" key="16">
    <source>
        <dbReference type="ARBA" id="ARBA00022857"/>
    </source>
</evidence>
<keyword evidence="19" id="KW-0539">Nucleus</keyword>
<dbReference type="InParanoid" id="A0A1D2VQC4"/>
<feature type="region of interest" description="Disordered" evidence="28">
    <location>
        <begin position="1"/>
        <end position="25"/>
    </location>
</feature>
<evidence type="ECO:0000256" key="11">
    <source>
        <dbReference type="ARBA" id="ARBA00022694"/>
    </source>
</evidence>
<evidence type="ECO:0000256" key="10">
    <source>
        <dbReference type="ARBA" id="ARBA00022664"/>
    </source>
</evidence>
<evidence type="ECO:0000256" key="20">
    <source>
        <dbReference type="ARBA" id="ARBA00031322"/>
    </source>
</evidence>
<evidence type="ECO:0000313" key="31">
    <source>
        <dbReference type="Proteomes" id="UP000095038"/>
    </source>
</evidence>
<keyword evidence="14" id="KW-0863">Zinc-finger</keyword>
<dbReference type="Pfam" id="PF25585">
    <property type="entry name" value="zf-CCCH_DUS3L"/>
    <property type="match status" value="1"/>
</dbReference>
<evidence type="ECO:0000256" key="19">
    <source>
        <dbReference type="ARBA" id="ARBA00023242"/>
    </source>
</evidence>
<accession>A0A1D2VQC4</accession>
<dbReference type="GO" id="GO:0003723">
    <property type="term" value="F:RNA binding"/>
    <property type="evidence" value="ECO:0007669"/>
    <property type="project" value="TreeGrafter"/>
</dbReference>
<keyword evidence="16" id="KW-0521">NADP</keyword>
<dbReference type="PANTHER" id="PTHR45846">
    <property type="entry name" value="TRNA-DIHYDROURIDINE(47) SYNTHASE [NAD(P)(+)]-LIKE"/>
    <property type="match status" value="1"/>
</dbReference>
<keyword evidence="31" id="KW-1185">Reference proteome</keyword>
<comment type="cofactor">
    <cofactor evidence="1">
        <name>FMN</name>
        <dbReference type="ChEBI" id="CHEBI:58210"/>
    </cofactor>
</comment>
<dbReference type="FunFam" id="3.20.20.70:FF:000145">
    <property type="entry name" value="tRNA-dihydrouridine(47) synthase [NAD(P)(+)]"/>
    <property type="match status" value="1"/>
</dbReference>
<comment type="catalytic activity">
    <reaction evidence="26">
        <text>a 5,6-dihydrouridine in mRNA + NADP(+) = a uridine in mRNA + NADPH + H(+)</text>
        <dbReference type="Rhea" id="RHEA:69855"/>
        <dbReference type="Rhea" id="RHEA-COMP:14658"/>
        <dbReference type="Rhea" id="RHEA-COMP:17789"/>
        <dbReference type="ChEBI" id="CHEBI:15378"/>
        <dbReference type="ChEBI" id="CHEBI:57783"/>
        <dbReference type="ChEBI" id="CHEBI:58349"/>
        <dbReference type="ChEBI" id="CHEBI:65315"/>
        <dbReference type="ChEBI" id="CHEBI:74443"/>
    </reaction>
    <physiologicalReaction direction="right-to-left" evidence="26">
        <dbReference type="Rhea" id="RHEA:69857"/>
    </physiologicalReaction>
</comment>
<evidence type="ECO:0000256" key="12">
    <source>
        <dbReference type="ARBA" id="ARBA00022723"/>
    </source>
</evidence>
<dbReference type="EMBL" id="KV454475">
    <property type="protein sequence ID" value="ODV63816.1"/>
    <property type="molecule type" value="Genomic_DNA"/>
</dbReference>
<dbReference type="InterPro" id="IPR013785">
    <property type="entry name" value="Aldolase_TIM"/>
</dbReference>
<evidence type="ECO:0000256" key="8">
    <source>
        <dbReference type="ARBA" id="ARBA00022630"/>
    </source>
</evidence>
<keyword evidence="8" id="KW-0285">Flavoprotein</keyword>
<keyword evidence="12" id="KW-0479">Metal-binding</keyword>
<evidence type="ECO:0000256" key="28">
    <source>
        <dbReference type="SAM" id="MobiDB-lite"/>
    </source>
</evidence>
<dbReference type="EC" id="1.3.1.89" evidence="5"/>
<dbReference type="GO" id="GO:0008270">
    <property type="term" value="F:zinc ion binding"/>
    <property type="evidence" value="ECO:0007669"/>
    <property type="project" value="UniProtKB-KW"/>
</dbReference>
<keyword evidence="13" id="KW-0677">Repeat</keyword>
<evidence type="ECO:0000256" key="15">
    <source>
        <dbReference type="ARBA" id="ARBA00022833"/>
    </source>
</evidence>
<sequence length="652" mass="75596">MTQETSSEKKTELESQPRSLKRSNSHLDIKGVAQIKRQYIIENVIRPAIDDDEMEGNVNNNPKYESLSKRGQNKNRDLRQPHETIRLCSSLIDPDNLNRKCKFGAENCRNTHDIDFYLKSKEKEIEGACPVFEAIGYCPAGLKCRWLSSHFNFETKTLVKDLEKYEKTSKTDKEINCLEGEIKYKLQKKNYKFEKSEQFIPYLNILTKNNNIINKTTKEDKEKNKNKKIDKENENNENENKDEKNENNENENEKAENTKQKYYEYVEPPFLPCEKKKLDYNNKKILSPLTTVGNLPFRRLLKKLYDVDITYSEMALALPLIQGSNSEWALPKAHISEYPGFGVQIATAKHWEACKASEAISKLLTSVSEINLNCGCPIDLLYRAGAGSALMDQPSRLIRILKGMNACSDEIPITVKIRMGVRDNKPTAIPLVKRLINETDVKVITLHGRSRQQRYTKESNWDYIAEVGKVVEEMNLAKMEDKELRDDSKVFFVGNGDVYNYEDYYNNQAREGVDSVMIARGGLIKPWIFEEIDKRQHIDKSSSERLEILKEYSKLALEHWGSDEYGVGLSRRFLCEFISFFHRYIPVGILERLPSKLNERPPNWRGRDEMETLLGSSDYKDWIKISEMFLGPANKDFQFQPKHKSSAYDTKE</sequence>
<keyword evidence="7" id="KW-0963">Cytoplasm</keyword>
<reference evidence="31" key="1">
    <citation type="submission" date="2016-05" db="EMBL/GenBank/DDBJ databases">
        <title>Comparative genomics of biotechnologically important yeasts.</title>
        <authorList>
            <consortium name="DOE Joint Genome Institute"/>
            <person name="Riley R."/>
            <person name="Haridas S."/>
            <person name="Wolfe K.H."/>
            <person name="Lopes M.R."/>
            <person name="Hittinger C.T."/>
            <person name="Goker M."/>
            <person name="Salamov A."/>
            <person name="Wisecaver J."/>
            <person name="Long T.M."/>
            <person name="Aerts A.L."/>
            <person name="Barry K."/>
            <person name="Choi C."/>
            <person name="Clum A."/>
            <person name="Coughlan A.Y."/>
            <person name="Deshpande S."/>
            <person name="Douglass A.P."/>
            <person name="Hanson S.J."/>
            <person name="Klenk H.-P."/>
            <person name="Labutti K."/>
            <person name="Lapidus A."/>
            <person name="Lindquist E."/>
            <person name="Lipzen A."/>
            <person name="Meier-Kolthoff J.P."/>
            <person name="Ohm R.A."/>
            <person name="Otillar R.P."/>
            <person name="Pangilinan J."/>
            <person name="Peng Y."/>
            <person name="Rokas A."/>
            <person name="Rosa C.A."/>
            <person name="Scheuner C."/>
            <person name="Sibirny A.A."/>
            <person name="Slot J.C."/>
            <person name="Stielow J.B."/>
            <person name="Sun H."/>
            <person name="Kurtzman C.P."/>
            <person name="Blackwell M."/>
            <person name="Grigoriev I.V."/>
            <person name="Jeffries T.W."/>
        </authorList>
    </citation>
    <scope>NUCLEOTIDE SEQUENCE [LARGE SCALE GENOMIC DNA]</scope>
    <source>
        <strain evidence="31">DSM 1968</strain>
    </source>
</reference>
<evidence type="ECO:0000256" key="13">
    <source>
        <dbReference type="ARBA" id="ARBA00022737"/>
    </source>
</evidence>
<keyword evidence="17" id="KW-0560">Oxidoreductase</keyword>
<dbReference type="FunCoup" id="A0A1D2VQC4">
    <property type="interactions" value="900"/>
</dbReference>
<evidence type="ECO:0000259" key="29">
    <source>
        <dbReference type="Pfam" id="PF01207"/>
    </source>
</evidence>
<evidence type="ECO:0000256" key="23">
    <source>
        <dbReference type="ARBA" id="ARBA00045934"/>
    </source>
</evidence>
<dbReference type="AlphaFoldDB" id="A0A1D2VQC4"/>
<evidence type="ECO:0000256" key="14">
    <source>
        <dbReference type="ARBA" id="ARBA00022771"/>
    </source>
</evidence>
<evidence type="ECO:0000256" key="1">
    <source>
        <dbReference type="ARBA" id="ARBA00001917"/>
    </source>
</evidence>
<dbReference type="GO" id="GO:0034399">
    <property type="term" value="C:nuclear periphery"/>
    <property type="evidence" value="ECO:0007669"/>
    <property type="project" value="EnsemblFungi"/>
</dbReference>
<evidence type="ECO:0000256" key="24">
    <source>
        <dbReference type="ARBA" id="ARBA00048266"/>
    </source>
</evidence>
<evidence type="ECO:0000256" key="21">
    <source>
        <dbReference type="ARBA" id="ARBA00033779"/>
    </source>
</evidence>
<dbReference type="OrthoDB" id="259935at2759"/>
<dbReference type="GO" id="GO:0050660">
    <property type="term" value="F:flavin adenine dinucleotide binding"/>
    <property type="evidence" value="ECO:0007669"/>
    <property type="project" value="InterPro"/>
</dbReference>
<evidence type="ECO:0000256" key="25">
    <source>
        <dbReference type="ARBA" id="ARBA00048342"/>
    </source>
</evidence>
<dbReference type="InterPro" id="IPR035587">
    <property type="entry name" value="DUS-like_FMN-bd"/>
</dbReference>
<evidence type="ECO:0000256" key="22">
    <source>
        <dbReference type="ARBA" id="ARBA00033781"/>
    </source>
</evidence>
<dbReference type="GeneID" id="30968657"/>
<keyword evidence="10" id="KW-0507">mRNA processing</keyword>
<evidence type="ECO:0000256" key="7">
    <source>
        <dbReference type="ARBA" id="ARBA00022490"/>
    </source>
</evidence>
<evidence type="ECO:0000256" key="4">
    <source>
        <dbReference type="ARBA" id="ARBA00005451"/>
    </source>
</evidence>
<comment type="catalytic activity">
    <reaction evidence="24">
        <text>5,6-dihydrouridine(47) in tRNA + NAD(+) = uridine(47) in tRNA + NADH + H(+)</text>
        <dbReference type="Rhea" id="RHEA:53364"/>
        <dbReference type="Rhea" id="RHEA-COMP:13539"/>
        <dbReference type="Rhea" id="RHEA-COMP:13540"/>
        <dbReference type="ChEBI" id="CHEBI:15378"/>
        <dbReference type="ChEBI" id="CHEBI:57540"/>
        <dbReference type="ChEBI" id="CHEBI:57945"/>
        <dbReference type="ChEBI" id="CHEBI:65315"/>
        <dbReference type="ChEBI" id="CHEBI:74443"/>
        <dbReference type="EC" id="1.3.1.89"/>
    </reaction>
    <physiologicalReaction direction="right-to-left" evidence="24">
        <dbReference type="Rhea" id="RHEA:53366"/>
    </physiologicalReaction>
</comment>
<comment type="catalytic activity">
    <reaction evidence="25">
        <text>a 5,6-dihydrouridine in mRNA + NAD(+) = a uridine in mRNA + NADH + H(+)</text>
        <dbReference type="Rhea" id="RHEA:69851"/>
        <dbReference type="Rhea" id="RHEA-COMP:14658"/>
        <dbReference type="Rhea" id="RHEA-COMP:17789"/>
        <dbReference type="ChEBI" id="CHEBI:15378"/>
        <dbReference type="ChEBI" id="CHEBI:57540"/>
        <dbReference type="ChEBI" id="CHEBI:57945"/>
        <dbReference type="ChEBI" id="CHEBI:65315"/>
        <dbReference type="ChEBI" id="CHEBI:74443"/>
    </reaction>
    <physiologicalReaction direction="right-to-left" evidence="25">
        <dbReference type="Rhea" id="RHEA:69853"/>
    </physiologicalReaction>
</comment>
<dbReference type="PROSITE" id="PS01136">
    <property type="entry name" value="UPF0034"/>
    <property type="match status" value="1"/>
</dbReference>
<keyword evidence="18" id="KW-0520">NAD</keyword>
<feature type="region of interest" description="Disordered" evidence="28">
    <location>
        <begin position="52"/>
        <end position="75"/>
    </location>
</feature>
<evidence type="ECO:0000256" key="26">
    <source>
        <dbReference type="ARBA" id="ARBA00049447"/>
    </source>
</evidence>
<name>A0A1D2VQC4_9ASCO</name>
<dbReference type="GO" id="GO:0005737">
    <property type="term" value="C:cytoplasm"/>
    <property type="evidence" value="ECO:0007669"/>
    <property type="project" value="UniProtKB-SubCell"/>
</dbReference>
<dbReference type="InterPro" id="IPR018517">
    <property type="entry name" value="tRNA_hU_synthase_CS"/>
</dbReference>
<dbReference type="CDD" id="cd02801">
    <property type="entry name" value="DUS_like_FMN"/>
    <property type="match status" value="1"/>
</dbReference>
<evidence type="ECO:0000256" key="18">
    <source>
        <dbReference type="ARBA" id="ARBA00023027"/>
    </source>
</evidence>
<keyword evidence="11" id="KW-0819">tRNA processing</keyword>
<comment type="function">
    <text evidence="23">Catalyzes the synthesis of dihydrouridine, a modified base found in the D-loop of most tRNAs. Specifically modifies U47 in cytoplasmic tRNAs. Catalyzes the synthesis of dihydrouridine in some mRNAs, thereby affecting their translation.</text>
</comment>
<evidence type="ECO:0000256" key="17">
    <source>
        <dbReference type="ARBA" id="ARBA00023002"/>
    </source>
</evidence>
<dbReference type="GO" id="GO:0006397">
    <property type="term" value="P:mRNA processing"/>
    <property type="evidence" value="ECO:0007669"/>
    <property type="project" value="UniProtKB-KW"/>
</dbReference>
<dbReference type="PANTHER" id="PTHR45846:SF1">
    <property type="entry name" value="TRNA-DIHYDROURIDINE(47) SYNTHASE [NAD(P)(+)]-LIKE"/>
    <property type="match status" value="1"/>
</dbReference>
<evidence type="ECO:0000256" key="5">
    <source>
        <dbReference type="ARBA" id="ARBA00012376"/>
    </source>
</evidence>
<evidence type="ECO:0000256" key="2">
    <source>
        <dbReference type="ARBA" id="ARBA00004123"/>
    </source>
</evidence>
<feature type="region of interest" description="Disordered" evidence="28">
    <location>
        <begin position="217"/>
        <end position="259"/>
    </location>
</feature>
<dbReference type="RefSeq" id="XP_020050123.1">
    <property type="nucleotide sequence ID" value="XM_020195021.1"/>
</dbReference>
<comment type="similarity">
    <text evidence="4">Belongs to the Dus family. Dus3 subfamily.</text>
</comment>
<evidence type="ECO:0000256" key="3">
    <source>
        <dbReference type="ARBA" id="ARBA00004496"/>
    </source>
</evidence>
<keyword evidence="9" id="KW-0288">FMN</keyword>
<evidence type="ECO:0000256" key="9">
    <source>
        <dbReference type="ARBA" id="ARBA00022643"/>
    </source>
</evidence>
<evidence type="ECO:0000256" key="6">
    <source>
        <dbReference type="ARBA" id="ARBA00022143"/>
    </source>
</evidence>
<organism evidence="30 31">
    <name type="scientific">Ascoidea rubescens DSM 1968</name>
    <dbReference type="NCBI Taxonomy" id="1344418"/>
    <lineage>
        <taxon>Eukaryota</taxon>
        <taxon>Fungi</taxon>
        <taxon>Dikarya</taxon>
        <taxon>Ascomycota</taxon>
        <taxon>Saccharomycotina</taxon>
        <taxon>Saccharomycetes</taxon>
        <taxon>Ascoideaceae</taxon>
        <taxon>Ascoidea</taxon>
    </lineage>
</organism>
<proteinExistence type="inferred from homology"/>
<comment type="subcellular location">
    <subcellularLocation>
        <location evidence="3">Cytoplasm</location>
    </subcellularLocation>
    <subcellularLocation>
        <location evidence="2">Nucleus</location>
    </subcellularLocation>
</comment>
<protein>
    <recommendedName>
        <fullName evidence="6">tRNA-dihydrouridine(47) synthase [NAD(P)(+)]</fullName>
        <ecNumber evidence="5">1.3.1.89</ecNumber>
    </recommendedName>
    <alternativeName>
        <fullName evidence="21 22">mRNA-dihydrouridine synthase DUS3</fullName>
    </alternativeName>
    <alternativeName>
        <fullName evidence="20">tRNA-dihydrouridine synthase 3</fullName>
    </alternativeName>
</protein>
<dbReference type="SUPFAM" id="SSF51395">
    <property type="entry name" value="FMN-linked oxidoreductases"/>
    <property type="match status" value="1"/>
</dbReference>
<feature type="compositionally biased region" description="Basic and acidic residues" evidence="28">
    <location>
        <begin position="1"/>
        <end position="15"/>
    </location>
</feature>